<dbReference type="AlphaFoldDB" id="A0A5B7JF22"/>
<evidence type="ECO:0000313" key="1">
    <source>
        <dbReference type="EMBL" id="MPC96591.1"/>
    </source>
</evidence>
<evidence type="ECO:0000313" key="2">
    <source>
        <dbReference type="Proteomes" id="UP000324222"/>
    </source>
</evidence>
<sequence>MLYREENLWGSIQLPFKVNDIKGLVELYGELAYCCKHTGLDEAVAGEYKTNLTLAEERLILGQKGERN</sequence>
<gene>
    <name evidence="1" type="ORF">E2C01_091857</name>
</gene>
<protein>
    <submittedName>
        <fullName evidence="1">Uncharacterized protein</fullName>
    </submittedName>
</protein>
<name>A0A5B7JF22_PORTR</name>
<reference evidence="1 2" key="1">
    <citation type="submission" date="2019-05" db="EMBL/GenBank/DDBJ databases">
        <title>Another draft genome of Portunus trituberculatus and its Hox gene families provides insights of decapod evolution.</title>
        <authorList>
            <person name="Jeong J.-H."/>
            <person name="Song I."/>
            <person name="Kim S."/>
            <person name="Choi T."/>
            <person name="Kim D."/>
            <person name="Ryu S."/>
            <person name="Kim W."/>
        </authorList>
    </citation>
    <scope>NUCLEOTIDE SEQUENCE [LARGE SCALE GENOMIC DNA]</scope>
    <source>
        <tissue evidence="1">Muscle</tissue>
    </source>
</reference>
<dbReference type="OrthoDB" id="10249775at2759"/>
<dbReference type="EMBL" id="VSRR010106615">
    <property type="protein sequence ID" value="MPC96591.1"/>
    <property type="molecule type" value="Genomic_DNA"/>
</dbReference>
<accession>A0A5B7JF22</accession>
<proteinExistence type="predicted"/>
<keyword evidence="2" id="KW-1185">Reference proteome</keyword>
<comment type="caution">
    <text evidence="1">The sequence shown here is derived from an EMBL/GenBank/DDBJ whole genome shotgun (WGS) entry which is preliminary data.</text>
</comment>
<organism evidence="1 2">
    <name type="scientific">Portunus trituberculatus</name>
    <name type="common">Swimming crab</name>
    <name type="synonym">Neptunus trituberculatus</name>
    <dbReference type="NCBI Taxonomy" id="210409"/>
    <lineage>
        <taxon>Eukaryota</taxon>
        <taxon>Metazoa</taxon>
        <taxon>Ecdysozoa</taxon>
        <taxon>Arthropoda</taxon>
        <taxon>Crustacea</taxon>
        <taxon>Multicrustacea</taxon>
        <taxon>Malacostraca</taxon>
        <taxon>Eumalacostraca</taxon>
        <taxon>Eucarida</taxon>
        <taxon>Decapoda</taxon>
        <taxon>Pleocyemata</taxon>
        <taxon>Brachyura</taxon>
        <taxon>Eubrachyura</taxon>
        <taxon>Portunoidea</taxon>
        <taxon>Portunidae</taxon>
        <taxon>Portuninae</taxon>
        <taxon>Portunus</taxon>
    </lineage>
</organism>
<dbReference type="Proteomes" id="UP000324222">
    <property type="component" value="Unassembled WGS sequence"/>
</dbReference>